<keyword evidence="3" id="KW-1185">Reference proteome</keyword>
<name>A0ABD3XQ03_SINWO</name>
<protein>
    <submittedName>
        <fullName evidence="2">Uncharacterized protein</fullName>
    </submittedName>
</protein>
<dbReference type="Proteomes" id="UP001634394">
    <property type="component" value="Unassembled WGS sequence"/>
</dbReference>
<evidence type="ECO:0000313" key="2">
    <source>
        <dbReference type="EMBL" id="KAL3887093.1"/>
    </source>
</evidence>
<evidence type="ECO:0000313" key="3">
    <source>
        <dbReference type="Proteomes" id="UP001634394"/>
    </source>
</evidence>
<comment type="caution">
    <text evidence="2">The sequence shown here is derived from an EMBL/GenBank/DDBJ whole genome shotgun (WGS) entry which is preliminary data.</text>
</comment>
<accession>A0ABD3XQ03</accession>
<evidence type="ECO:0000256" key="1">
    <source>
        <dbReference type="SAM" id="MobiDB-lite"/>
    </source>
</evidence>
<feature type="region of interest" description="Disordered" evidence="1">
    <location>
        <begin position="1"/>
        <end position="24"/>
    </location>
</feature>
<sequence length="111" mass="11957">MFNHPQPKHQTATNSSPVASTSQLHTLEVANPSQTTSIDMATSALGNAGLGNTNLCIPINDHIQSARPLLTQTQLVSASTKITAAIPIKVKYLILEGRYIDLALLLPDRRE</sequence>
<feature type="compositionally biased region" description="Polar residues" evidence="1">
    <location>
        <begin position="8"/>
        <end position="24"/>
    </location>
</feature>
<dbReference type="EMBL" id="JBJQND010000002">
    <property type="protein sequence ID" value="KAL3887093.1"/>
    <property type="molecule type" value="Genomic_DNA"/>
</dbReference>
<gene>
    <name evidence="2" type="ORF">ACJMK2_027049</name>
</gene>
<organism evidence="2 3">
    <name type="scientific">Sinanodonta woodiana</name>
    <name type="common">Chinese pond mussel</name>
    <name type="synonym">Anodonta woodiana</name>
    <dbReference type="NCBI Taxonomy" id="1069815"/>
    <lineage>
        <taxon>Eukaryota</taxon>
        <taxon>Metazoa</taxon>
        <taxon>Spiralia</taxon>
        <taxon>Lophotrochozoa</taxon>
        <taxon>Mollusca</taxon>
        <taxon>Bivalvia</taxon>
        <taxon>Autobranchia</taxon>
        <taxon>Heteroconchia</taxon>
        <taxon>Palaeoheterodonta</taxon>
        <taxon>Unionida</taxon>
        <taxon>Unionoidea</taxon>
        <taxon>Unionidae</taxon>
        <taxon>Unioninae</taxon>
        <taxon>Sinanodonta</taxon>
    </lineage>
</organism>
<dbReference type="AlphaFoldDB" id="A0ABD3XQ03"/>
<reference evidence="2 3" key="1">
    <citation type="submission" date="2024-11" db="EMBL/GenBank/DDBJ databases">
        <title>Chromosome-level genome assembly of the freshwater bivalve Anodonta woodiana.</title>
        <authorList>
            <person name="Chen X."/>
        </authorList>
    </citation>
    <scope>NUCLEOTIDE SEQUENCE [LARGE SCALE GENOMIC DNA]</scope>
    <source>
        <strain evidence="2">MN2024</strain>
        <tissue evidence="2">Gills</tissue>
    </source>
</reference>
<proteinExistence type="predicted"/>